<evidence type="ECO:0000256" key="8">
    <source>
        <dbReference type="PROSITE-ProRule" id="PRU01363"/>
    </source>
</evidence>
<dbReference type="InterPro" id="IPR020841">
    <property type="entry name" value="PKS_Beta-ketoAc_synthase_dom"/>
</dbReference>
<dbReference type="Proteomes" id="UP000824988">
    <property type="component" value="Chromosome"/>
</dbReference>
<dbReference type="InterPro" id="IPR013217">
    <property type="entry name" value="Methyltransf_12"/>
</dbReference>
<dbReference type="Pfam" id="PF21089">
    <property type="entry name" value="PKS_DH_N"/>
    <property type="match status" value="1"/>
</dbReference>
<accession>A0A8D5AH08</accession>
<evidence type="ECO:0000256" key="9">
    <source>
        <dbReference type="SAM" id="MobiDB-lite"/>
    </source>
</evidence>
<dbReference type="InterPro" id="IPR020807">
    <property type="entry name" value="PKS_DH"/>
</dbReference>
<dbReference type="RefSeq" id="WP_221048752.1">
    <property type="nucleotide sequence ID" value="NZ_AP019782.1"/>
</dbReference>
<dbReference type="Pfam" id="PF08242">
    <property type="entry name" value="Methyltransf_12"/>
    <property type="match status" value="1"/>
</dbReference>
<dbReference type="InterPro" id="IPR014031">
    <property type="entry name" value="Ketoacyl_synth_C"/>
</dbReference>
<feature type="domain" description="Ketosynthase family 3 (KS3)" evidence="12">
    <location>
        <begin position="828"/>
        <end position="1256"/>
    </location>
</feature>
<evidence type="ECO:0000259" key="12">
    <source>
        <dbReference type="PROSITE" id="PS52004"/>
    </source>
</evidence>
<dbReference type="InterPro" id="IPR020806">
    <property type="entry name" value="PKS_PP-bd"/>
</dbReference>
<dbReference type="PROSITE" id="PS00606">
    <property type="entry name" value="KS3_1"/>
    <property type="match status" value="1"/>
</dbReference>
<dbReference type="InterPro" id="IPR050091">
    <property type="entry name" value="PKS_NRPS_Biosynth_Enz"/>
</dbReference>
<dbReference type="PROSITE" id="PS00012">
    <property type="entry name" value="PHOSPHOPANTETHEINE"/>
    <property type="match status" value="1"/>
</dbReference>
<dbReference type="Pfam" id="PF16197">
    <property type="entry name" value="KAsynt_C_assoc"/>
    <property type="match status" value="1"/>
</dbReference>
<dbReference type="Pfam" id="PF14765">
    <property type="entry name" value="PS-DH"/>
    <property type="match status" value="1"/>
</dbReference>
<dbReference type="PROSITE" id="PS51186">
    <property type="entry name" value="GNAT"/>
    <property type="match status" value="1"/>
</dbReference>
<feature type="domain" description="PKS/mFAS DH" evidence="13">
    <location>
        <begin position="1360"/>
        <end position="1638"/>
    </location>
</feature>
<dbReference type="SMART" id="SM00822">
    <property type="entry name" value="PKS_KR"/>
    <property type="match status" value="1"/>
</dbReference>
<keyword evidence="5" id="KW-0808">Transferase</keyword>
<feature type="region of interest" description="C-terminal hotdog fold" evidence="8">
    <location>
        <begin position="1498"/>
        <end position="1638"/>
    </location>
</feature>
<dbReference type="InterPro" id="IPR056395">
    <property type="entry name" value="WH_AprA"/>
</dbReference>
<dbReference type="SMART" id="SM00826">
    <property type="entry name" value="PKS_DH"/>
    <property type="match status" value="1"/>
</dbReference>
<evidence type="ECO:0000256" key="6">
    <source>
        <dbReference type="ARBA" id="ARBA00023268"/>
    </source>
</evidence>
<feature type="region of interest" description="Disordered" evidence="9">
    <location>
        <begin position="800"/>
        <end position="819"/>
    </location>
</feature>
<dbReference type="InterPro" id="IPR013968">
    <property type="entry name" value="PKS_KR"/>
</dbReference>
<dbReference type="GO" id="GO:0044550">
    <property type="term" value="P:secondary metabolite biosynthetic process"/>
    <property type="evidence" value="ECO:0007669"/>
    <property type="project" value="TreeGrafter"/>
</dbReference>
<dbReference type="InterPro" id="IPR049551">
    <property type="entry name" value="PKS_DH_C"/>
</dbReference>
<dbReference type="GO" id="GO:0006633">
    <property type="term" value="P:fatty acid biosynthetic process"/>
    <property type="evidence" value="ECO:0007669"/>
    <property type="project" value="UniProtKB-UniPathway"/>
</dbReference>
<comment type="function">
    <text evidence="7">Involved in production of the polyketide antibiotic thailandamide.</text>
</comment>
<evidence type="ECO:0000259" key="13">
    <source>
        <dbReference type="PROSITE" id="PS52019"/>
    </source>
</evidence>
<dbReference type="Pfam" id="PF00109">
    <property type="entry name" value="ketoacyl-synt"/>
    <property type="match status" value="1"/>
</dbReference>
<evidence type="ECO:0000259" key="11">
    <source>
        <dbReference type="PROSITE" id="PS51186"/>
    </source>
</evidence>
<feature type="compositionally biased region" description="Pro residues" evidence="9">
    <location>
        <begin position="805"/>
        <end position="817"/>
    </location>
</feature>
<feature type="compositionally biased region" description="Basic and acidic residues" evidence="9">
    <location>
        <begin position="2592"/>
        <end position="2602"/>
    </location>
</feature>
<dbReference type="InterPro" id="IPR049552">
    <property type="entry name" value="PKS_DH_N"/>
</dbReference>
<dbReference type="Pfam" id="PF21394">
    <property type="entry name" value="Beta-ketacyl_N"/>
    <property type="match status" value="1"/>
</dbReference>
<dbReference type="InterPro" id="IPR018201">
    <property type="entry name" value="Ketoacyl_synth_AS"/>
</dbReference>
<feature type="domain" description="Carrier" evidence="10">
    <location>
        <begin position="725"/>
        <end position="800"/>
    </location>
</feature>
<keyword evidence="3" id="KW-0596">Phosphopantetheine</keyword>
<keyword evidence="15" id="KW-1185">Reference proteome</keyword>
<dbReference type="GO" id="GO:0031177">
    <property type="term" value="F:phosphopantetheine binding"/>
    <property type="evidence" value="ECO:0007669"/>
    <property type="project" value="InterPro"/>
</dbReference>
<dbReference type="InterPro" id="IPR009081">
    <property type="entry name" value="PP-bd_ACP"/>
</dbReference>
<dbReference type="Pfam" id="PF23525">
    <property type="entry name" value="Methyltransf_36"/>
    <property type="match status" value="1"/>
</dbReference>
<evidence type="ECO:0000313" key="14">
    <source>
        <dbReference type="EMBL" id="BBL70963.1"/>
    </source>
</evidence>
<dbReference type="InterPro" id="IPR056394">
    <property type="entry name" value="AprA-like_N"/>
</dbReference>
<dbReference type="Pfam" id="PF23526">
    <property type="entry name" value="AprA_N"/>
    <property type="match status" value="1"/>
</dbReference>
<dbReference type="GO" id="GO:0004315">
    <property type="term" value="F:3-oxoacyl-[acyl-carrier-protein] synthase activity"/>
    <property type="evidence" value="ECO:0007669"/>
    <property type="project" value="InterPro"/>
</dbReference>
<dbReference type="InterPro" id="IPR032821">
    <property type="entry name" value="PKS_assoc"/>
</dbReference>
<dbReference type="InterPro" id="IPR056393">
    <property type="entry name" value="AprA-like_MT2"/>
</dbReference>
<feature type="region of interest" description="N-terminal hotdog fold" evidence="8">
    <location>
        <begin position="1360"/>
        <end position="1485"/>
    </location>
</feature>
<dbReference type="UniPathway" id="UPA00094"/>
<evidence type="ECO:0000256" key="2">
    <source>
        <dbReference type="ARBA" id="ARBA00006484"/>
    </source>
</evidence>
<dbReference type="PROSITE" id="PS50075">
    <property type="entry name" value="CARRIER"/>
    <property type="match status" value="2"/>
</dbReference>
<evidence type="ECO:0000259" key="10">
    <source>
        <dbReference type="PROSITE" id="PS50075"/>
    </source>
</evidence>
<feature type="domain" description="N-acetyltransferase" evidence="11">
    <location>
        <begin position="512"/>
        <end position="706"/>
    </location>
</feature>
<dbReference type="CDD" id="cd08955">
    <property type="entry name" value="KR_2_FAS_SDR_x"/>
    <property type="match status" value="1"/>
</dbReference>
<dbReference type="InterPro" id="IPR014030">
    <property type="entry name" value="Ketoacyl_synth_N"/>
</dbReference>
<evidence type="ECO:0000256" key="4">
    <source>
        <dbReference type="ARBA" id="ARBA00022553"/>
    </source>
</evidence>
<dbReference type="KEGG" id="moz:MoryE10_15690"/>
<dbReference type="CDD" id="cd00833">
    <property type="entry name" value="PKS"/>
    <property type="match status" value="1"/>
</dbReference>
<dbReference type="Pfam" id="PF08659">
    <property type="entry name" value="KR"/>
    <property type="match status" value="1"/>
</dbReference>
<dbReference type="Pfam" id="PF00550">
    <property type="entry name" value="PP-binding"/>
    <property type="match status" value="2"/>
</dbReference>
<dbReference type="PANTHER" id="PTHR43775:SF37">
    <property type="entry name" value="SI:DKEY-61P9.11"/>
    <property type="match status" value="1"/>
</dbReference>
<dbReference type="PROSITE" id="PS52019">
    <property type="entry name" value="PKS_MFAS_DH"/>
    <property type="match status" value="1"/>
</dbReference>
<comment type="pathway">
    <text evidence="1">Lipid metabolism; fatty acid biosynthesis.</text>
</comment>
<evidence type="ECO:0000256" key="3">
    <source>
        <dbReference type="ARBA" id="ARBA00022450"/>
    </source>
</evidence>
<dbReference type="InterPro" id="IPR049900">
    <property type="entry name" value="PKS_mFAS_DH"/>
</dbReference>
<dbReference type="SMART" id="SM00823">
    <property type="entry name" value="PKS_PP"/>
    <property type="match status" value="2"/>
</dbReference>
<organism evidence="14 15">
    <name type="scientific">Methylogaea oryzae</name>
    <dbReference type="NCBI Taxonomy" id="1295382"/>
    <lineage>
        <taxon>Bacteria</taxon>
        <taxon>Pseudomonadati</taxon>
        <taxon>Pseudomonadota</taxon>
        <taxon>Gammaproteobacteria</taxon>
        <taxon>Methylococcales</taxon>
        <taxon>Methylococcaceae</taxon>
        <taxon>Methylogaea</taxon>
    </lineage>
</organism>
<reference evidence="14" key="1">
    <citation type="submission" date="2019-06" db="EMBL/GenBank/DDBJ databases">
        <title>Complete genome sequence of Methylogaea oryzae strain JCM16910.</title>
        <authorList>
            <person name="Asakawa S."/>
        </authorList>
    </citation>
    <scope>NUCLEOTIDE SEQUENCE</scope>
    <source>
        <strain evidence="14">E10</strain>
    </source>
</reference>
<dbReference type="FunFam" id="3.40.47.10:FF:000019">
    <property type="entry name" value="Polyketide synthase type I"/>
    <property type="match status" value="1"/>
</dbReference>
<evidence type="ECO:0000256" key="5">
    <source>
        <dbReference type="ARBA" id="ARBA00022679"/>
    </source>
</evidence>
<feature type="domain" description="Carrier" evidence="10">
    <location>
        <begin position="2502"/>
        <end position="2577"/>
    </location>
</feature>
<dbReference type="SMART" id="SM01294">
    <property type="entry name" value="PKS_PP_betabranch"/>
    <property type="match status" value="1"/>
</dbReference>
<comment type="similarity">
    <text evidence="2">Belongs to the short-chain dehydrogenases/reductases (SDR) family.</text>
</comment>
<evidence type="ECO:0000256" key="1">
    <source>
        <dbReference type="ARBA" id="ARBA00005194"/>
    </source>
</evidence>
<dbReference type="PROSITE" id="PS52004">
    <property type="entry name" value="KS3_2"/>
    <property type="match status" value="1"/>
</dbReference>
<name>A0A8D5AH08_9GAMM</name>
<dbReference type="Pfam" id="PF02801">
    <property type="entry name" value="Ketoacyl-synt_C"/>
    <property type="match status" value="1"/>
</dbReference>
<gene>
    <name evidence="14" type="ORF">MoryE10_15690</name>
</gene>
<dbReference type="InterPro" id="IPR057326">
    <property type="entry name" value="KR_dom"/>
</dbReference>
<feature type="compositionally biased region" description="Low complexity" evidence="9">
    <location>
        <begin position="2603"/>
        <end position="2626"/>
    </location>
</feature>
<keyword evidence="4" id="KW-0597">Phosphoprotein</keyword>
<dbReference type="Pfam" id="PF23589">
    <property type="entry name" value="WHD_AprA"/>
    <property type="match status" value="1"/>
</dbReference>
<sequence length="2648" mass="286552">MLNLVNRYAHGFVAVPVILAAQERGLFELLESRGPLSEDAIRLSLDANGGPLRVALRLLRSLHWLSRDDEGRYAPAKAAAMRRHIPRELLELYRFPAGSPQLLSDAAQRYCEWTPLSRRRWGLDDERDADLIDGVLLIPLLFALRGQGLLEEASQPLLAPLPQPLRGALLDLFRAKGWIDGESDKPAWTEVGRHLVERMLVLGVTASYTPLLARLPQLLFGDPRAVFEHTAMDAETHLDRSLNVIASGFQHEKFFQDFDAAIQAIFDRQPFEQQPAYVADMGSGDGTLLRRIYRHVAEHTARGQVLDRYPLTMIGIDYNMEALEVAAANLRADGVPHRVVQGDVGDPQKLERDLQALGIADCENILHVRSFLDHDRPWLPPAESERLAARRKIPYQGVFVADDGSAIAPADAIQGLYEHLERWARLSSRHGLLILEVHCLDAISAGRNLDLAESLHFDALQAFSKQQLVEAADFLLTAAEAGLFAKPEFQQRYPRTLPFCRITLNWFEQRPYRLRLASEADLPALLQLENACWAEPLRTAEDGLRQRLQRFPKGQCLLEMDGRIVAAIYSQRIVTADELARSSFAQAGALHRDDGPLLQLVTVNVLPEAQHLGLGDQLLEFMLQYAGLINGVEKVVGVTRCLNFQRDGNGDMAAYIRRRNERGQPLDPVLAFHHHHGASIEYVLPGYRPEDTDNQDCGVLIGYDLLHRRPGGHAPASPAESAASPSAAAVVERCTRDVLGPRRESRFAMAATFKDMGLDSLDLLELRTQLNHAAQLQLEPVFFFRYSSPKAVAEYLQNAGGETLEPPPKPALAPSPLSPRERARVGDLNHIAIIGIGCRFPGGADSAEAYWQLLLDGRDAIGEPPPGRGNGELDPANFPATAEMPALRQGGFIDGADRFDAAFFGIAPREAQRMDPQQRLLLEVSWQALEHAGIDPRGLEGSATGVFVGLFGHDYEMLQQNSIAEAELDAYCSTGVAPSVAAGRLSYTLGLQGPALTLDTACSSSLVAVHLACRSLRDGECGLALAAGVNLILAPQASIAFSRAGMLSTDGRCRTFDALANGYVRGEGCGVVVLKPLERALADGDDIYAVVRGSAVNQDGRSNGLTAPNGQAQEAVIRNALQAADVAPGAVRYVEAHGTGTPLGDPVEVHALQAVYGESRPGNFPLVIGSAKTNIGHLEAAAGMAGLIKTALALHHGQIPRHLHFRQANSHLDLRTVPTLVPTHTLPWPRQADRPRLAGISSFGYSGTNAHVILAEAPPTTSTAATHRPAAVPPRRFQGKRYWLPQSASLGKGMKGERNAVEISIKASSPRQGMPGPMAQDGAWDTVSAPSLVMDAGNPCRQDGINTTRNSTALPWGTNHPLLGHRLPLSAAVSVFDSPLGQAAPSYLLSHRLNGSAVLPAAALLEMALAAARQLATTPATGYSISGLSFERPLPLGESAPRRVQLLLLPEQPAGSWQFRLASGDGEAAWTQHAQGRVAASTQTALPLDLAALRARLTDEVPLAAFRDELHRRGLQLDDALAALQTLWRGDGESLCRIRLPQAAASEASAYHCHPLLLDAALSSALVNLDSSSAHILAGIDNFLWLGGMADELWCHCRLESQQGTRRRLNLTLCDGQGQAIALAEGCTFAALETAVQPEVWTNWLYQLQWRPDPQAARSRPALPAPQAVEAALQSLTTQLGTDDAAARLAGLQPQLERLSFLYVSTALRGLGWNPAAGERCSVEALAERLGITAGHRCLFRRLLEILQEENLVALQGEGLDVIRAPGEPAPQSLCEQLLAQYPEAGDELRLLSRCGDHLAQVLRGDCAPLTLLFPDADPATLARLYQHAPTFAPMHRLLDETIRRLPHKHGLRILEIGAGTGGTSAWLLPHLGENCEYVFTDVSAHFFDAARQRFAAYPCLQFRKLDIEQPPQTQGFEAGRYDLVVASNVLHATRDLAATVGHARSLLAPGGQLLLVEGTAPRRWIDLIFGLLEGWWAFADHALRPYYPLLSAQRWEELLAAQDFDAVAAIAPANAETLLFPQALILARNSSQTQTRLIFADARGVSERLAEQCQAQGDTCLLVRPGEDYAKLSPGEYRLDPLQAEHYRRLLRDAGDDITSIVHLWNLDISEADAGDACTSALYLSQALLRSANPPPLWLVTQGAAAIEAAEPFQAPLWGFGLVLEKEHPELRCRLLDLDPAKRADAADDLIQALDNPGTEPRSAVRDGRFYLPRLARLAAPINGLAVQPDAAYLITGGLGGMGLRLAAWLVEKGARQLVLAGRSAPSEQAQRVLEALAGQGAQIDVRQADVGSNEQTAALVAAIPRLRGVIHCAGVFSDALIQNQQRSQFQQVLAAKALGAWHLHQATQGLELDMFLLCSSAFSLLPSAGLANYAAANAFLDGLAAARRRLGLPGLSLNWGPWDQVGMAQAVGERREAQWTAAGIRPMAPEAALAAMDRLLGSDLAQAAVMDVDWQRFLPPGETAPAYLAEWLTPAAAPTQPTAAPILQRLHSATASQRQALLRDHVAHLAAQVLGFGPGEELDLRRGLFDQGMDSLTAMELRNKLQRDLALPLPATIAMEHPSVAALGDYLAGKLSDTAPMQSPTADSARICERDREKEIAPPASSAPASAIAPNSPAEPASEEAAIAAELLELERLLDAIQCRSD</sequence>
<dbReference type="CDD" id="cd02440">
    <property type="entry name" value="AdoMet_MTases"/>
    <property type="match status" value="1"/>
</dbReference>
<dbReference type="PANTHER" id="PTHR43775">
    <property type="entry name" value="FATTY ACID SYNTHASE"/>
    <property type="match status" value="1"/>
</dbReference>
<dbReference type="InterPro" id="IPR006162">
    <property type="entry name" value="Ppantetheine_attach_site"/>
</dbReference>
<protein>
    <submittedName>
        <fullName evidence="14">Uncharacterized protein</fullName>
    </submittedName>
</protein>
<dbReference type="InterPro" id="IPR000182">
    <property type="entry name" value="GNAT_dom"/>
</dbReference>
<dbReference type="EMBL" id="AP019782">
    <property type="protein sequence ID" value="BBL70963.1"/>
    <property type="molecule type" value="Genomic_DNA"/>
</dbReference>
<evidence type="ECO:0000256" key="7">
    <source>
        <dbReference type="ARBA" id="ARBA00054155"/>
    </source>
</evidence>
<dbReference type="InterPro" id="IPR049490">
    <property type="entry name" value="C883_1060-like_KR_N"/>
</dbReference>
<evidence type="ECO:0000313" key="15">
    <source>
        <dbReference type="Proteomes" id="UP000824988"/>
    </source>
</evidence>
<proteinExistence type="inferred from homology"/>
<feature type="region of interest" description="Disordered" evidence="9">
    <location>
        <begin position="2579"/>
        <end position="2626"/>
    </location>
</feature>
<dbReference type="SMART" id="SM00825">
    <property type="entry name" value="PKS_KS"/>
    <property type="match status" value="1"/>
</dbReference>
<keyword evidence="6" id="KW-0511">Multifunctional enzyme</keyword>
<dbReference type="GO" id="GO:0004312">
    <property type="term" value="F:fatty acid synthase activity"/>
    <property type="evidence" value="ECO:0007669"/>
    <property type="project" value="TreeGrafter"/>
</dbReference>
<feature type="active site" description="Proton donor; for dehydratase activity" evidence="8">
    <location>
        <position position="1559"/>
    </location>
</feature>
<feature type="active site" description="Proton acceptor; for dehydratase activity" evidence="8">
    <location>
        <position position="1391"/>
    </location>
</feature>